<feature type="region of interest" description="Disordered" evidence="7">
    <location>
        <begin position="1"/>
        <end position="38"/>
    </location>
</feature>
<keyword evidence="5" id="KW-1133">Transmembrane helix</keyword>
<evidence type="ECO:0000256" key="3">
    <source>
        <dbReference type="ARBA" id="ARBA00022692"/>
    </source>
</evidence>
<evidence type="ECO:0000256" key="5">
    <source>
        <dbReference type="ARBA" id="ARBA00022989"/>
    </source>
</evidence>
<dbReference type="AlphaFoldDB" id="A0A2I0VWF2"/>
<feature type="compositionally biased region" description="Low complexity" evidence="7">
    <location>
        <begin position="1"/>
        <end position="20"/>
    </location>
</feature>
<keyword evidence="9" id="KW-1185">Reference proteome</keyword>
<protein>
    <submittedName>
        <fullName evidence="8">Uncharacterized protein</fullName>
    </submittedName>
</protein>
<evidence type="ECO:0000313" key="9">
    <source>
        <dbReference type="Proteomes" id="UP000233837"/>
    </source>
</evidence>
<evidence type="ECO:0000256" key="1">
    <source>
        <dbReference type="ARBA" id="ARBA00004586"/>
    </source>
</evidence>
<evidence type="ECO:0000256" key="6">
    <source>
        <dbReference type="ARBA" id="ARBA00023136"/>
    </source>
</evidence>
<keyword evidence="3" id="KW-0812">Transmembrane</keyword>
<sequence>MKSSITSSAASSKTPATVTAGSSYTAGGARDRSEGRGDSSCYFPGCRKDTNCNCKMCLASINATLDLIPTGSSITKLSYLPKRAATPPARPVMEPATPPATSGHLISTQSFSLTPPIKSKAKSRPQIREIPGDKGGSWVIGHWKLMVFVGIFLFTAVELGFLKGVVEGFGPRLTKEILEQFVEESGCEAVDLRTRLRVLELKIGGVVHGDVLNCSSLDAAWEMKQVGRQFFHWRCVIYESMAEEVSVWGSPLRTSGLISTGFDSRSLTLLLGRITEWSDGKLDAVSRTGNGTSWSLKRWNAVAMQLENNTWVVEYKRRAMFEDPKLLPAALDVLRLRSIKMFKLVKQETWRLLTIGSIPYAFYQPEEVNLMHPT</sequence>
<evidence type="ECO:0000256" key="2">
    <source>
        <dbReference type="ARBA" id="ARBA00007141"/>
    </source>
</evidence>
<evidence type="ECO:0000256" key="4">
    <source>
        <dbReference type="ARBA" id="ARBA00022824"/>
    </source>
</evidence>
<dbReference type="GO" id="GO:0005789">
    <property type="term" value="C:endoplasmic reticulum membrane"/>
    <property type="evidence" value="ECO:0007669"/>
    <property type="project" value="UniProtKB-SubCell"/>
</dbReference>
<accession>A0A2I0VWF2</accession>
<dbReference type="Proteomes" id="UP000233837">
    <property type="component" value="Unassembled WGS sequence"/>
</dbReference>
<reference evidence="8 9" key="2">
    <citation type="journal article" date="2017" name="Nature">
        <title>The Apostasia genome and the evolution of orchids.</title>
        <authorList>
            <person name="Zhang G.Q."/>
            <person name="Liu K.W."/>
            <person name="Li Z."/>
            <person name="Lohaus R."/>
            <person name="Hsiao Y.Y."/>
            <person name="Niu S.C."/>
            <person name="Wang J.Y."/>
            <person name="Lin Y.C."/>
            <person name="Xu Q."/>
            <person name="Chen L.J."/>
            <person name="Yoshida K."/>
            <person name="Fujiwara S."/>
            <person name="Wang Z.W."/>
            <person name="Zhang Y.Q."/>
            <person name="Mitsuda N."/>
            <person name="Wang M."/>
            <person name="Liu G.H."/>
            <person name="Pecoraro L."/>
            <person name="Huang H.X."/>
            <person name="Xiao X.J."/>
            <person name="Lin M."/>
            <person name="Wu X.Y."/>
            <person name="Wu W.L."/>
            <person name="Chen Y.Y."/>
            <person name="Chang S.B."/>
            <person name="Sakamoto S."/>
            <person name="Ohme-Takagi M."/>
            <person name="Yagi M."/>
            <person name="Zeng S.J."/>
            <person name="Shen C.Y."/>
            <person name="Yeh C.M."/>
            <person name="Luo Y.B."/>
            <person name="Tsai W.C."/>
            <person name="Van de Peer Y."/>
            <person name="Liu Z.J."/>
        </authorList>
    </citation>
    <scope>NUCLEOTIDE SEQUENCE [LARGE SCALE GENOMIC DNA]</scope>
    <source>
        <tissue evidence="8">The whole plant</tissue>
    </source>
</reference>
<gene>
    <name evidence="8" type="ORF">MA16_Dca013771</name>
</gene>
<feature type="region of interest" description="Disordered" evidence="7">
    <location>
        <begin position="86"/>
        <end position="107"/>
    </location>
</feature>
<dbReference type="Pfam" id="PF04622">
    <property type="entry name" value="ERG2_Sigma1R"/>
    <property type="match status" value="1"/>
</dbReference>
<evidence type="ECO:0000313" key="8">
    <source>
        <dbReference type="EMBL" id="PKU67741.1"/>
    </source>
</evidence>
<proteinExistence type="inferred from homology"/>
<dbReference type="EMBL" id="KZ503168">
    <property type="protein sequence ID" value="PKU67741.1"/>
    <property type="molecule type" value="Genomic_DNA"/>
</dbReference>
<comment type="similarity">
    <text evidence="2">Belongs to the ERG2 family.</text>
</comment>
<dbReference type="PANTHER" id="PTHR10868">
    <property type="entry name" value="SIGMA 1-TYPE OPIOID RECEPTOR-RELATED"/>
    <property type="match status" value="1"/>
</dbReference>
<name>A0A2I0VWF2_9ASPA</name>
<dbReference type="InterPro" id="IPR006716">
    <property type="entry name" value="ERG2_sigma1_rcpt-like"/>
</dbReference>
<reference evidence="8 9" key="1">
    <citation type="journal article" date="2016" name="Sci. Rep.">
        <title>The Dendrobium catenatum Lindl. genome sequence provides insights into polysaccharide synthase, floral development and adaptive evolution.</title>
        <authorList>
            <person name="Zhang G.Q."/>
            <person name="Xu Q."/>
            <person name="Bian C."/>
            <person name="Tsai W.C."/>
            <person name="Yeh C.M."/>
            <person name="Liu K.W."/>
            <person name="Yoshida K."/>
            <person name="Zhang L.S."/>
            <person name="Chang S.B."/>
            <person name="Chen F."/>
            <person name="Shi Y."/>
            <person name="Su Y.Y."/>
            <person name="Zhang Y.Q."/>
            <person name="Chen L.J."/>
            <person name="Yin Y."/>
            <person name="Lin M."/>
            <person name="Huang H."/>
            <person name="Deng H."/>
            <person name="Wang Z.W."/>
            <person name="Zhu S.L."/>
            <person name="Zhao X."/>
            <person name="Deng C."/>
            <person name="Niu S.C."/>
            <person name="Huang J."/>
            <person name="Wang M."/>
            <person name="Liu G.H."/>
            <person name="Yang H.J."/>
            <person name="Xiao X.J."/>
            <person name="Hsiao Y.Y."/>
            <person name="Wu W.L."/>
            <person name="Chen Y.Y."/>
            <person name="Mitsuda N."/>
            <person name="Ohme-Takagi M."/>
            <person name="Luo Y.B."/>
            <person name="Van de Peer Y."/>
            <person name="Liu Z.J."/>
        </authorList>
    </citation>
    <scope>NUCLEOTIDE SEQUENCE [LARGE SCALE GENOMIC DNA]</scope>
    <source>
        <tissue evidence="8">The whole plant</tissue>
    </source>
</reference>
<evidence type="ECO:0000256" key="7">
    <source>
        <dbReference type="SAM" id="MobiDB-lite"/>
    </source>
</evidence>
<keyword evidence="4" id="KW-0256">Endoplasmic reticulum</keyword>
<dbReference type="PANTHER" id="PTHR10868:SF1">
    <property type="entry name" value="SIGMA NON-OPIOID INTRACELLULAR RECEPTOR 1"/>
    <property type="match status" value="1"/>
</dbReference>
<comment type="subcellular location">
    <subcellularLocation>
        <location evidence="1">Endoplasmic reticulum membrane</location>
    </subcellularLocation>
</comment>
<organism evidence="8 9">
    <name type="scientific">Dendrobium catenatum</name>
    <dbReference type="NCBI Taxonomy" id="906689"/>
    <lineage>
        <taxon>Eukaryota</taxon>
        <taxon>Viridiplantae</taxon>
        <taxon>Streptophyta</taxon>
        <taxon>Embryophyta</taxon>
        <taxon>Tracheophyta</taxon>
        <taxon>Spermatophyta</taxon>
        <taxon>Magnoliopsida</taxon>
        <taxon>Liliopsida</taxon>
        <taxon>Asparagales</taxon>
        <taxon>Orchidaceae</taxon>
        <taxon>Epidendroideae</taxon>
        <taxon>Malaxideae</taxon>
        <taxon>Dendrobiinae</taxon>
        <taxon>Dendrobium</taxon>
    </lineage>
</organism>
<keyword evidence="6" id="KW-0472">Membrane</keyword>